<keyword evidence="4" id="KW-1185">Reference proteome</keyword>
<evidence type="ECO:0000256" key="1">
    <source>
        <dbReference type="SAM" id="MobiDB-lite"/>
    </source>
</evidence>
<feature type="compositionally biased region" description="Basic and acidic residues" evidence="1">
    <location>
        <begin position="1"/>
        <end position="11"/>
    </location>
</feature>
<reference evidence="3 4" key="1">
    <citation type="submission" date="2020-10" db="EMBL/GenBank/DDBJ databases">
        <title>Novel species in genus Corynebacterium.</title>
        <authorList>
            <person name="Zhang G."/>
        </authorList>
    </citation>
    <scope>NUCLEOTIDE SEQUENCE [LARGE SCALE GENOMIC DNA]</scope>
    <source>
        <strain evidence="3 4">DSM 45110</strain>
    </source>
</reference>
<comment type="caution">
    <text evidence="3">The sequence shown here is derived from an EMBL/GenBank/DDBJ whole genome shotgun (WGS) entry which is preliminary data.</text>
</comment>
<evidence type="ECO:0000313" key="4">
    <source>
        <dbReference type="Proteomes" id="UP000635902"/>
    </source>
</evidence>
<dbReference type="RefSeq" id="WP_194556287.1">
    <property type="nucleotide sequence ID" value="NZ_JADKMY010000001.1"/>
</dbReference>
<feature type="transmembrane region" description="Helical" evidence="2">
    <location>
        <begin position="45"/>
        <end position="66"/>
    </location>
</feature>
<evidence type="ECO:0000313" key="3">
    <source>
        <dbReference type="EMBL" id="MBF4553487.1"/>
    </source>
</evidence>
<feature type="transmembrane region" description="Helical" evidence="2">
    <location>
        <begin position="72"/>
        <end position="91"/>
    </location>
</feature>
<feature type="region of interest" description="Disordered" evidence="1">
    <location>
        <begin position="1"/>
        <end position="22"/>
    </location>
</feature>
<dbReference type="Proteomes" id="UP000635902">
    <property type="component" value="Unassembled WGS sequence"/>
</dbReference>
<sequence length="153" mass="16964">MAAGKGHDKAGRGSHSGARARSRAVTLITSAQKSPLQDWKDRRKLYITLQLSRLPLMAMAGLLMWWTNNLWISASVAMISLPLPWIAVLLANETGNSDPRSQRVYKPQLVREARKAQALEAERQRQLSQGENAPTDQPQAVARKASPDIIDIE</sequence>
<accession>A0ABR9ZJ77</accession>
<feature type="region of interest" description="Disordered" evidence="1">
    <location>
        <begin position="120"/>
        <end position="153"/>
    </location>
</feature>
<proteinExistence type="predicted"/>
<evidence type="ECO:0000256" key="2">
    <source>
        <dbReference type="SAM" id="Phobius"/>
    </source>
</evidence>
<keyword evidence="2" id="KW-0812">Transmembrane</keyword>
<gene>
    <name evidence="3" type="ORF">IRY30_05240</name>
</gene>
<organism evidence="3 4">
    <name type="scientific">Corynebacterium suicordis DSM 45110</name>
    <dbReference type="NCBI Taxonomy" id="1121369"/>
    <lineage>
        <taxon>Bacteria</taxon>
        <taxon>Bacillati</taxon>
        <taxon>Actinomycetota</taxon>
        <taxon>Actinomycetes</taxon>
        <taxon>Mycobacteriales</taxon>
        <taxon>Corynebacteriaceae</taxon>
        <taxon>Corynebacterium</taxon>
    </lineage>
</organism>
<name>A0ABR9ZJ77_9CORY</name>
<dbReference type="EMBL" id="JADKMY010000001">
    <property type="protein sequence ID" value="MBF4553487.1"/>
    <property type="molecule type" value="Genomic_DNA"/>
</dbReference>
<feature type="compositionally biased region" description="Polar residues" evidence="1">
    <location>
        <begin position="126"/>
        <end position="138"/>
    </location>
</feature>
<dbReference type="InterPro" id="IPR021449">
    <property type="entry name" value="DUF3099"/>
</dbReference>
<keyword evidence="2" id="KW-0472">Membrane</keyword>
<keyword evidence="2" id="KW-1133">Transmembrane helix</keyword>
<dbReference type="Pfam" id="PF11298">
    <property type="entry name" value="DUF3099"/>
    <property type="match status" value="1"/>
</dbReference>
<protein>
    <submittedName>
        <fullName evidence="3">DUF3099 domain-containing protein</fullName>
    </submittedName>
</protein>